<sequence>MASILYSFRRCPYAIRARYTLLSLSITVELREVVLKNKPKALLDLGGRTTVPQLLVGNERYSESLDIIFWALSFSTNQALVSKLWPSNPNTRVKIMTWLSFNDHCFKPWLDRYKYADRYTEQSERYYREKGERFLRRLDARLANSPYLMGEHITIADIGIFPFVRQFAGVNREWFEQSRYAHLRAWLNAFVESESFQIVMKKFPAWEESQQVTYFPESS</sequence>
<dbReference type="Pfam" id="PF13410">
    <property type="entry name" value="GST_C_2"/>
    <property type="match status" value="1"/>
</dbReference>
<dbReference type="EMBL" id="QKRA01000010">
    <property type="protein sequence ID" value="RDL43107.1"/>
    <property type="molecule type" value="Genomic_DNA"/>
</dbReference>
<dbReference type="Pfam" id="PF13417">
    <property type="entry name" value="GST_N_3"/>
    <property type="match status" value="1"/>
</dbReference>
<dbReference type="OrthoDB" id="9813092at2"/>
<dbReference type="SUPFAM" id="SSF52833">
    <property type="entry name" value="Thioredoxin-like"/>
    <property type="match status" value="1"/>
</dbReference>
<dbReference type="InterPro" id="IPR004045">
    <property type="entry name" value="Glutathione_S-Trfase_N"/>
</dbReference>
<dbReference type="InterPro" id="IPR036249">
    <property type="entry name" value="Thioredoxin-like_sf"/>
</dbReference>
<evidence type="ECO:0000313" key="2">
    <source>
        <dbReference type="EMBL" id="RDL43107.1"/>
    </source>
</evidence>
<dbReference type="Gene3D" id="1.20.1050.10">
    <property type="match status" value="1"/>
</dbReference>
<dbReference type="SFLD" id="SFLDS00019">
    <property type="entry name" value="Glutathione_Transferase_(cytos"/>
    <property type="match status" value="1"/>
</dbReference>
<dbReference type="PANTHER" id="PTHR43968:SF6">
    <property type="entry name" value="GLUTATHIONE S-TRANSFERASE OMEGA"/>
    <property type="match status" value="1"/>
</dbReference>
<organism evidence="2 3">
    <name type="scientific">Marinomonas piezotolerans</name>
    <dbReference type="NCBI Taxonomy" id="2213058"/>
    <lineage>
        <taxon>Bacteria</taxon>
        <taxon>Pseudomonadati</taxon>
        <taxon>Pseudomonadota</taxon>
        <taxon>Gammaproteobacteria</taxon>
        <taxon>Oceanospirillales</taxon>
        <taxon>Oceanospirillaceae</taxon>
        <taxon>Marinomonas</taxon>
    </lineage>
</organism>
<name>A0A370U5P8_9GAMM</name>
<dbReference type="InterPro" id="IPR040079">
    <property type="entry name" value="Glutathione_S-Trfase"/>
</dbReference>
<dbReference type="PROSITE" id="PS51354">
    <property type="entry name" value="GLUTAREDOXIN_2"/>
    <property type="match status" value="1"/>
</dbReference>
<reference evidence="2 3" key="1">
    <citation type="submission" date="2018-06" db="EMBL/GenBank/DDBJ databases">
        <title>Marinomonas sp. YLB-05 draft genome sequence.</title>
        <authorList>
            <person name="Yu L."/>
            <person name="Tang X."/>
        </authorList>
    </citation>
    <scope>NUCLEOTIDE SEQUENCE [LARGE SCALE GENOMIC DNA]</scope>
    <source>
        <strain evidence="2 3">YLB-05</strain>
    </source>
</reference>
<dbReference type="InterPro" id="IPR010987">
    <property type="entry name" value="Glutathione-S-Trfase_C-like"/>
</dbReference>
<dbReference type="PANTHER" id="PTHR43968">
    <property type="match status" value="1"/>
</dbReference>
<evidence type="ECO:0000313" key="3">
    <source>
        <dbReference type="Proteomes" id="UP000254326"/>
    </source>
</evidence>
<dbReference type="SUPFAM" id="SSF47616">
    <property type="entry name" value="GST C-terminal domain-like"/>
    <property type="match status" value="1"/>
</dbReference>
<dbReference type="GO" id="GO:0005737">
    <property type="term" value="C:cytoplasm"/>
    <property type="evidence" value="ECO:0007669"/>
    <property type="project" value="TreeGrafter"/>
</dbReference>
<dbReference type="GO" id="GO:0016740">
    <property type="term" value="F:transferase activity"/>
    <property type="evidence" value="ECO:0007669"/>
    <property type="project" value="UniProtKB-KW"/>
</dbReference>
<proteinExistence type="predicted"/>
<dbReference type="Proteomes" id="UP000254326">
    <property type="component" value="Unassembled WGS sequence"/>
</dbReference>
<keyword evidence="2" id="KW-0808">Transferase</keyword>
<feature type="domain" description="GST C-terminal" evidence="1">
    <location>
        <begin position="88"/>
        <end position="215"/>
    </location>
</feature>
<protein>
    <submittedName>
        <fullName evidence="2">Glutathione S-transferase</fullName>
    </submittedName>
</protein>
<dbReference type="InterPro" id="IPR036282">
    <property type="entry name" value="Glutathione-S-Trfase_C_sf"/>
</dbReference>
<dbReference type="RefSeq" id="WP_115469258.1">
    <property type="nucleotide sequence ID" value="NZ_QKRA01000010.1"/>
</dbReference>
<dbReference type="InterPro" id="IPR050983">
    <property type="entry name" value="GST_Omega/HSP26"/>
</dbReference>
<evidence type="ECO:0000259" key="1">
    <source>
        <dbReference type="PROSITE" id="PS50405"/>
    </source>
</evidence>
<dbReference type="SFLD" id="SFLDG00358">
    <property type="entry name" value="Main_(cytGST)"/>
    <property type="match status" value="1"/>
</dbReference>
<keyword evidence="3" id="KW-1185">Reference proteome</keyword>
<gene>
    <name evidence="2" type="ORF">DN730_16555</name>
</gene>
<dbReference type="CDD" id="cd03196">
    <property type="entry name" value="GST_C_5"/>
    <property type="match status" value="1"/>
</dbReference>
<dbReference type="Gene3D" id="3.40.30.10">
    <property type="entry name" value="Glutaredoxin"/>
    <property type="match status" value="1"/>
</dbReference>
<dbReference type="AlphaFoldDB" id="A0A370U5P8"/>
<accession>A0A370U5P8</accession>
<dbReference type="PROSITE" id="PS50405">
    <property type="entry name" value="GST_CTER"/>
    <property type="match status" value="1"/>
</dbReference>
<comment type="caution">
    <text evidence="2">The sequence shown here is derived from an EMBL/GenBank/DDBJ whole genome shotgun (WGS) entry which is preliminary data.</text>
</comment>